<evidence type="ECO:0008006" key="3">
    <source>
        <dbReference type="Google" id="ProtNLM"/>
    </source>
</evidence>
<sequence>MSATTALDLGFASGVIVQEFGYDEDVDFDLRDSIEDAIGSQMEDEDYTGVADSVLAWWRSEDGDTDDLTDYLVDCAASLEGASIIWLAIPARGVSGHVNATDVDEAARSAGMNVTSPLGLESEWMLYRISARGK</sequence>
<accession>A0ABT9N9L4</accession>
<proteinExistence type="predicted"/>
<organism evidence="1 2">
    <name type="scientific">Arcanobacterium wilhelmae</name>
    <dbReference type="NCBI Taxonomy" id="1803177"/>
    <lineage>
        <taxon>Bacteria</taxon>
        <taxon>Bacillati</taxon>
        <taxon>Actinomycetota</taxon>
        <taxon>Actinomycetes</taxon>
        <taxon>Actinomycetales</taxon>
        <taxon>Actinomycetaceae</taxon>
        <taxon>Arcanobacterium</taxon>
    </lineage>
</organism>
<dbReference type="EMBL" id="JAUSQW010000001">
    <property type="protein sequence ID" value="MDP9800205.1"/>
    <property type="molecule type" value="Genomic_DNA"/>
</dbReference>
<comment type="caution">
    <text evidence="1">The sequence shown here is derived from an EMBL/GenBank/DDBJ whole genome shotgun (WGS) entry which is preliminary data.</text>
</comment>
<name>A0ABT9N9L4_9ACTO</name>
<evidence type="ECO:0000313" key="1">
    <source>
        <dbReference type="EMBL" id="MDP9800205.1"/>
    </source>
</evidence>
<evidence type="ECO:0000313" key="2">
    <source>
        <dbReference type="Proteomes" id="UP001235966"/>
    </source>
</evidence>
<dbReference type="Proteomes" id="UP001235966">
    <property type="component" value="Unassembled WGS sequence"/>
</dbReference>
<keyword evidence="2" id="KW-1185">Reference proteome</keyword>
<protein>
    <recommendedName>
        <fullName evidence="3">DUF3052 domain-containing protein</fullName>
    </recommendedName>
</protein>
<dbReference type="Pfam" id="PF11253">
    <property type="entry name" value="DUF3052"/>
    <property type="match status" value="1"/>
</dbReference>
<gene>
    <name evidence="1" type="ORF">J2S49_000281</name>
</gene>
<dbReference type="RefSeq" id="WP_278057604.1">
    <property type="nucleotide sequence ID" value="NZ_CP121247.1"/>
</dbReference>
<reference evidence="1 2" key="1">
    <citation type="submission" date="2023-07" db="EMBL/GenBank/DDBJ databases">
        <title>Sequencing the genomes of 1000 actinobacteria strains.</title>
        <authorList>
            <person name="Klenk H.-P."/>
        </authorList>
    </citation>
    <scope>NUCLEOTIDE SEQUENCE [LARGE SCALE GENOMIC DNA]</scope>
    <source>
        <strain evidence="1 2">DSM 102162</strain>
    </source>
</reference>
<dbReference type="InterPro" id="IPR021412">
    <property type="entry name" value="DUF3052"/>
</dbReference>